<accession>A0A8J3N8X2</accession>
<gene>
    <name evidence="1" type="ORF">KSF_100330</name>
</gene>
<dbReference type="SUPFAM" id="SSF54427">
    <property type="entry name" value="NTF2-like"/>
    <property type="match status" value="1"/>
</dbReference>
<keyword evidence="2" id="KW-1185">Reference proteome</keyword>
<protein>
    <recommendedName>
        <fullName evidence="3">Polyketide cyclase</fullName>
    </recommendedName>
</protein>
<name>A0A8J3N8X2_9CHLR</name>
<dbReference type="Gene3D" id="3.10.450.50">
    <property type="match status" value="1"/>
</dbReference>
<sequence>MFQHMNRTPYQLVQGFFVDIRSGHHLDRVNDYLAPCVIAHQVIGEDANSVVIRTPENYVDHVREMHVAYGDFSLKIEECLAQEDRVYVRWRQTGIHLAEIEGFSPTGLPIEEVASAVYRIKNDRIVEYWIQIDRHGLFLQLERQAQSTTHE</sequence>
<dbReference type="Pfam" id="PF07366">
    <property type="entry name" value="SnoaL"/>
    <property type="match status" value="1"/>
</dbReference>
<evidence type="ECO:0008006" key="3">
    <source>
        <dbReference type="Google" id="ProtNLM"/>
    </source>
</evidence>
<reference evidence="1" key="1">
    <citation type="submission" date="2020-10" db="EMBL/GenBank/DDBJ databases">
        <title>Taxonomic study of unclassified bacteria belonging to the class Ktedonobacteria.</title>
        <authorList>
            <person name="Yabe S."/>
            <person name="Wang C.M."/>
            <person name="Zheng Y."/>
            <person name="Sakai Y."/>
            <person name="Cavaletti L."/>
            <person name="Monciardini P."/>
            <person name="Donadio S."/>
        </authorList>
    </citation>
    <scope>NUCLEOTIDE SEQUENCE</scope>
    <source>
        <strain evidence="1">ID150040</strain>
    </source>
</reference>
<dbReference type="InterPro" id="IPR009959">
    <property type="entry name" value="Cyclase_SnoaL-like"/>
</dbReference>
<organism evidence="1 2">
    <name type="scientific">Reticulibacter mediterranei</name>
    <dbReference type="NCBI Taxonomy" id="2778369"/>
    <lineage>
        <taxon>Bacteria</taxon>
        <taxon>Bacillati</taxon>
        <taxon>Chloroflexota</taxon>
        <taxon>Ktedonobacteria</taxon>
        <taxon>Ktedonobacterales</taxon>
        <taxon>Reticulibacteraceae</taxon>
        <taxon>Reticulibacter</taxon>
    </lineage>
</organism>
<dbReference type="AlphaFoldDB" id="A0A8J3N8X2"/>
<dbReference type="GO" id="GO:0030638">
    <property type="term" value="P:polyketide metabolic process"/>
    <property type="evidence" value="ECO:0007669"/>
    <property type="project" value="InterPro"/>
</dbReference>
<proteinExistence type="predicted"/>
<dbReference type="Proteomes" id="UP000597444">
    <property type="component" value="Unassembled WGS sequence"/>
</dbReference>
<dbReference type="EMBL" id="BNJK01000002">
    <property type="protein sequence ID" value="GHO99985.1"/>
    <property type="molecule type" value="Genomic_DNA"/>
</dbReference>
<dbReference type="InterPro" id="IPR032710">
    <property type="entry name" value="NTF2-like_dom_sf"/>
</dbReference>
<evidence type="ECO:0000313" key="1">
    <source>
        <dbReference type="EMBL" id="GHO99985.1"/>
    </source>
</evidence>
<comment type="caution">
    <text evidence="1">The sequence shown here is derived from an EMBL/GenBank/DDBJ whole genome shotgun (WGS) entry which is preliminary data.</text>
</comment>
<evidence type="ECO:0000313" key="2">
    <source>
        <dbReference type="Proteomes" id="UP000597444"/>
    </source>
</evidence>